<evidence type="ECO:0000256" key="2">
    <source>
        <dbReference type="SAM" id="MobiDB-lite"/>
    </source>
</evidence>
<dbReference type="GeneID" id="25561109"/>
<reference evidence="3 4" key="1">
    <citation type="submission" date="2010-05" db="EMBL/GenBank/DDBJ databases">
        <title>The Genome Sequence of Thecamonas trahens ATCC 50062.</title>
        <authorList>
            <consortium name="The Broad Institute Genome Sequencing Platform"/>
            <person name="Russ C."/>
            <person name="Cuomo C."/>
            <person name="Shea T."/>
            <person name="Young S.K."/>
            <person name="Zeng Q."/>
            <person name="Koehrsen M."/>
            <person name="Haas B."/>
            <person name="Borodovsky M."/>
            <person name="Guigo R."/>
            <person name="Alvarado L."/>
            <person name="Berlin A."/>
            <person name="Bochicchio J."/>
            <person name="Borenstein D."/>
            <person name="Chapman S."/>
            <person name="Chen Z."/>
            <person name="Freedman E."/>
            <person name="Gellesch M."/>
            <person name="Goldberg J."/>
            <person name="Griggs A."/>
            <person name="Gujja S."/>
            <person name="Heilman E."/>
            <person name="Heiman D."/>
            <person name="Hepburn T."/>
            <person name="Howarth C."/>
            <person name="Jen D."/>
            <person name="Larson L."/>
            <person name="Mehta T."/>
            <person name="Park D."/>
            <person name="Pearson M."/>
            <person name="Roberts A."/>
            <person name="Saif S."/>
            <person name="Shenoy N."/>
            <person name="Sisk P."/>
            <person name="Stolte C."/>
            <person name="Sykes S."/>
            <person name="Thomson T."/>
            <person name="Walk T."/>
            <person name="White J."/>
            <person name="Yandava C."/>
            <person name="Burger G."/>
            <person name="Gray M.W."/>
            <person name="Holland P.W.H."/>
            <person name="King N."/>
            <person name="Lang F.B.F."/>
            <person name="Roger A.J."/>
            <person name="Ruiz-Trillo I."/>
            <person name="Lander E."/>
            <person name="Nusbaum C."/>
        </authorList>
    </citation>
    <scope>NUCLEOTIDE SEQUENCE [LARGE SCALE GENOMIC DNA]</scope>
    <source>
        <strain evidence="3 4">ATCC 50062</strain>
    </source>
</reference>
<feature type="compositionally biased region" description="Pro residues" evidence="2">
    <location>
        <begin position="41"/>
        <end position="55"/>
    </location>
</feature>
<feature type="region of interest" description="Disordered" evidence="2">
    <location>
        <begin position="27"/>
        <end position="85"/>
    </location>
</feature>
<evidence type="ECO:0000313" key="3">
    <source>
        <dbReference type="EMBL" id="KNC53645.1"/>
    </source>
</evidence>
<evidence type="ECO:0000256" key="1">
    <source>
        <dbReference type="SAM" id="Coils"/>
    </source>
</evidence>
<dbReference type="EMBL" id="GL349437">
    <property type="protein sequence ID" value="KNC53645.1"/>
    <property type="molecule type" value="Genomic_DNA"/>
</dbReference>
<sequence length="711" mass="75802">MSLHLTNKYRTTLRRVLTQLRAKEEECSRLHEELQGGGQRPVPPPGPAGTPPSTPPGGSVSSPRTGRLRASARESRTSSPSVGASWAAHLEERVLAELANLKESMNKSGADLSLVVQSVAAEREQQTQVRAGLEDLEERIAVRVAAEVDAALNARLDMLVETHARHMAVTAPLAGQIASVAQQLEQLADVVMGTGERVDLIARLVDGQASCIDDLAAKPDVVVDLSGVESKLDELMARPVPEPAAAVEVDLSTVESKLDQLMARPAPEPAAAVEVDLSTVETKLDELMARPAPEPAAAVEVDLSGVESKLNELMARPAPEPMVVPEVDLSTVESKLDELMARPAPEPMVVPEVDLSRVESKLDELMARPVPEPAAAVEVDLSGLESKLDQLMARPVPEPAAAAEVDLSTVESKLDELMARPAPEPAAGVEIDLSGVEAKLDSLIAHSGPDLTHVNARLDELVAAFDLTGIHARLDDLVSVPVNERLNAVQDSLMAINESLERDSFIVDHVASTLRSLPLDESDLSTTLHASDVSADESDDDAPFVLHSAKSDESLPRDVPRVTFDSVDAVIAAFIENDPENVSSESIPFHVLVPLLVWVGSSPWDAKVDANDLLEDEDGGVASEEVSSLLSLTLQNVDGGLDQFLAKASDHFTQLRAKGKAANLLTERLSRRGPGRRRSSSISFSPEPAVIPPSETYEASATSKSSKVVKT</sequence>
<dbReference type="OrthoDB" id="3597372at2759"/>
<keyword evidence="1" id="KW-0175">Coiled coil</keyword>
<proteinExistence type="predicted"/>
<feature type="coiled-coil region" evidence="1">
    <location>
        <begin position="244"/>
        <end position="290"/>
    </location>
</feature>
<dbReference type="AlphaFoldDB" id="A0A0L0DN13"/>
<accession>A0A0L0DN13</accession>
<organism evidence="3 4">
    <name type="scientific">Thecamonas trahens ATCC 50062</name>
    <dbReference type="NCBI Taxonomy" id="461836"/>
    <lineage>
        <taxon>Eukaryota</taxon>
        <taxon>Apusozoa</taxon>
        <taxon>Apusomonadida</taxon>
        <taxon>Apusomonadidae</taxon>
        <taxon>Thecamonas</taxon>
    </lineage>
</organism>
<feature type="coiled-coil region" evidence="1">
    <location>
        <begin position="374"/>
        <end position="420"/>
    </location>
</feature>
<keyword evidence="4" id="KW-1185">Reference proteome</keyword>
<name>A0A0L0DN13_THETB</name>
<feature type="region of interest" description="Disordered" evidence="2">
    <location>
        <begin position="666"/>
        <end position="711"/>
    </location>
</feature>
<dbReference type="RefSeq" id="XP_013761962.1">
    <property type="nucleotide sequence ID" value="XM_013906508.1"/>
</dbReference>
<feature type="compositionally biased region" description="Low complexity" evidence="2">
    <location>
        <begin position="699"/>
        <end position="711"/>
    </location>
</feature>
<feature type="compositionally biased region" description="Low complexity" evidence="2">
    <location>
        <begin position="56"/>
        <end position="65"/>
    </location>
</feature>
<dbReference type="Proteomes" id="UP000054408">
    <property type="component" value="Unassembled WGS sequence"/>
</dbReference>
<gene>
    <name evidence="3" type="ORF">AMSG_01355</name>
</gene>
<protein>
    <submittedName>
        <fullName evidence="3">Uncharacterized protein</fullName>
    </submittedName>
</protein>
<evidence type="ECO:0000313" key="4">
    <source>
        <dbReference type="Proteomes" id="UP000054408"/>
    </source>
</evidence>